<dbReference type="AlphaFoldDB" id="A0A6A6FCP0"/>
<protein>
    <recommendedName>
        <fullName evidence="4">Peptidase S1 domain-containing protein</fullName>
    </recommendedName>
</protein>
<keyword evidence="2" id="KW-0645">Protease</keyword>
<dbReference type="PROSITE" id="PS50240">
    <property type="entry name" value="TRYPSIN_DOM"/>
    <property type="match status" value="1"/>
</dbReference>
<feature type="chain" id="PRO_5025434650" description="Peptidase S1 domain-containing protein" evidence="3">
    <location>
        <begin position="17"/>
        <end position="257"/>
    </location>
</feature>
<dbReference type="Gene3D" id="2.40.10.10">
    <property type="entry name" value="Trypsin-like serine proteases"/>
    <property type="match status" value="1"/>
</dbReference>
<name>A0A6A6FCP0_9PEZI</name>
<reference evidence="5" key="1">
    <citation type="journal article" date="2020" name="Stud. Mycol.">
        <title>101 Dothideomycetes genomes: a test case for predicting lifestyles and emergence of pathogens.</title>
        <authorList>
            <person name="Haridas S."/>
            <person name="Albert R."/>
            <person name="Binder M."/>
            <person name="Bloem J."/>
            <person name="Labutti K."/>
            <person name="Salamov A."/>
            <person name="Andreopoulos B."/>
            <person name="Baker S."/>
            <person name="Barry K."/>
            <person name="Bills G."/>
            <person name="Bluhm B."/>
            <person name="Cannon C."/>
            <person name="Castanera R."/>
            <person name="Culley D."/>
            <person name="Daum C."/>
            <person name="Ezra D."/>
            <person name="Gonzalez J."/>
            <person name="Henrissat B."/>
            <person name="Kuo A."/>
            <person name="Liang C."/>
            <person name="Lipzen A."/>
            <person name="Lutzoni F."/>
            <person name="Magnuson J."/>
            <person name="Mondo S."/>
            <person name="Nolan M."/>
            <person name="Ohm R."/>
            <person name="Pangilinan J."/>
            <person name="Park H.-J."/>
            <person name="Ramirez L."/>
            <person name="Alfaro M."/>
            <person name="Sun H."/>
            <person name="Tritt A."/>
            <person name="Yoshinaga Y."/>
            <person name="Zwiers L.-H."/>
            <person name="Turgeon B."/>
            <person name="Goodwin S."/>
            <person name="Spatafora J."/>
            <person name="Crous P."/>
            <person name="Grigoriev I."/>
        </authorList>
    </citation>
    <scope>NUCLEOTIDE SEQUENCE</scope>
    <source>
        <strain evidence="5">SCOH1-5</strain>
    </source>
</reference>
<evidence type="ECO:0000259" key="4">
    <source>
        <dbReference type="PROSITE" id="PS50240"/>
    </source>
</evidence>
<dbReference type="OrthoDB" id="3629697at2759"/>
<evidence type="ECO:0000313" key="5">
    <source>
        <dbReference type="EMBL" id="KAF2211164.1"/>
    </source>
</evidence>
<dbReference type="InterPro" id="IPR033116">
    <property type="entry name" value="TRYPSIN_SER"/>
</dbReference>
<keyword evidence="2" id="KW-0378">Hydrolase</keyword>
<organism evidence="5 6">
    <name type="scientific">Cercospora zeae-maydis SCOH1-5</name>
    <dbReference type="NCBI Taxonomy" id="717836"/>
    <lineage>
        <taxon>Eukaryota</taxon>
        <taxon>Fungi</taxon>
        <taxon>Dikarya</taxon>
        <taxon>Ascomycota</taxon>
        <taxon>Pezizomycotina</taxon>
        <taxon>Dothideomycetes</taxon>
        <taxon>Dothideomycetidae</taxon>
        <taxon>Mycosphaerellales</taxon>
        <taxon>Mycosphaerellaceae</taxon>
        <taxon>Cercospora</taxon>
    </lineage>
</organism>
<evidence type="ECO:0000256" key="2">
    <source>
        <dbReference type="RuleBase" id="RU363034"/>
    </source>
</evidence>
<accession>A0A6A6FCP0</accession>
<proteinExistence type="predicted"/>
<dbReference type="FunFam" id="2.40.10.10:FF:000002">
    <property type="entry name" value="Transmembrane protease serine"/>
    <property type="match status" value="1"/>
</dbReference>
<evidence type="ECO:0000256" key="3">
    <source>
        <dbReference type="SAM" id="SignalP"/>
    </source>
</evidence>
<dbReference type="PANTHER" id="PTHR24252:SF7">
    <property type="entry name" value="HYALIN"/>
    <property type="match status" value="1"/>
</dbReference>
<dbReference type="InterPro" id="IPR043504">
    <property type="entry name" value="Peptidase_S1_PA_chymotrypsin"/>
</dbReference>
<gene>
    <name evidence="5" type="ORF">CERZMDRAFT_112931</name>
</gene>
<dbReference type="PROSITE" id="PS00134">
    <property type="entry name" value="TRYPSIN_HIS"/>
    <property type="match status" value="1"/>
</dbReference>
<evidence type="ECO:0000313" key="6">
    <source>
        <dbReference type="Proteomes" id="UP000799539"/>
    </source>
</evidence>
<dbReference type="GO" id="GO:0004252">
    <property type="term" value="F:serine-type endopeptidase activity"/>
    <property type="evidence" value="ECO:0007669"/>
    <property type="project" value="InterPro"/>
</dbReference>
<dbReference type="PANTHER" id="PTHR24252">
    <property type="entry name" value="ACROSIN-RELATED"/>
    <property type="match status" value="1"/>
</dbReference>
<dbReference type="PRINTS" id="PR00722">
    <property type="entry name" value="CHYMOTRYPSIN"/>
</dbReference>
<keyword evidence="1" id="KW-1015">Disulfide bond</keyword>
<feature type="signal peptide" evidence="3">
    <location>
        <begin position="1"/>
        <end position="16"/>
    </location>
</feature>
<dbReference type="Pfam" id="PF00089">
    <property type="entry name" value="Trypsin"/>
    <property type="match status" value="1"/>
</dbReference>
<dbReference type="InterPro" id="IPR001254">
    <property type="entry name" value="Trypsin_dom"/>
</dbReference>
<keyword evidence="6" id="KW-1185">Reference proteome</keyword>
<dbReference type="CDD" id="cd00190">
    <property type="entry name" value="Tryp_SPc"/>
    <property type="match status" value="1"/>
</dbReference>
<dbReference type="SUPFAM" id="SSF50494">
    <property type="entry name" value="Trypsin-like serine proteases"/>
    <property type="match status" value="1"/>
</dbReference>
<keyword evidence="3" id="KW-0732">Signal</keyword>
<dbReference type="PROSITE" id="PS00135">
    <property type="entry name" value="TRYPSIN_SER"/>
    <property type="match status" value="1"/>
</dbReference>
<dbReference type="InterPro" id="IPR009003">
    <property type="entry name" value="Peptidase_S1_PA"/>
</dbReference>
<dbReference type="SMART" id="SM00020">
    <property type="entry name" value="Tryp_SPc"/>
    <property type="match status" value="1"/>
</dbReference>
<feature type="domain" description="Peptidase S1" evidence="4">
    <location>
        <begin position="38"/>
        <end position="257"/>
    </location>
</feature>
<dbReference type="Proteomes" id="UP000799539">
    <property type="component" value="Unassembled WGS sequence"/>
</dbReference>
<sequence>MKSILLAAAIPALTAALPASTSSKEAEVIWDASATADVSTGSSFRDELSRGNFPTTVSLLNGGRHSCGAAMINANTALTAAHCVEMGGTFTFGGVRSGVPQVIIHGGYDSRTSDNDFAILKLSTPIAQSENIAYALLPPAGSDPAPNTPATVAGWGATRTNGQATEDLMAVQVPTVYPDTCARVLAPELFSQNMICAGYPEGGRDACQGDSGGPLYDDFTGEVIGVVSWGLNGCAAPQSPGVYARVGRAIGFIQRWS</sequence>
<dbReference type="GO" id="GO:0006508">
    <property type="term" value="P:proteolysis"/>
    <property type="evidence" value="ECO:0007669"/>
    <property type="project" value="UniProtKB-KW"/>
</dbReference>
<evidence type="ECO:0000256" key="1">
    <source>
        <dbReference type="ARBA" id="ARBA00023157"/>
    </source>
</evidence>
<dbReference type="EMBL" id="ML992678">
    <property type="protein sequence ID" value="KAF2211164.1"/>
    <property type="molecule type" value="Genomic_DNA"/>
</dbReference>
<keyword evidence="2" id="KW-0720">Serine protease</keyword>
<dbReference type="InterPro" id="IPR001314">
    <property type="entry name" value="Peptidase_S1A"/>
</dbReference>
<dbReference type="InterPro" id="IPR018114">
    <property type="entry name" value="TRYPSIN_HIS"/>
</dbReference>